<gene>
    <name evidence="2" type="ORF">C4532_08040</name>
</gene>
<evidence type="ECO:0000313" key="3">
    <source>
        <dbReference type="Proteomes" id="UP000285961"/>
    </source>
</evidence>
<evidence type="ECO:0008006" key="4">
    <source>
        <dbReference type="Google" id="ProtNLM"/>
    </source>
</evidence>
<proteinExistence type="predicted"/>
<keyword evidence="1" id="KW-1133">Transmembrane helix</keyword>
<feature type="transmembrane region" description="Helical" evidence="1">
    <location>
        <begin position="225"/>
        <end position="244"/>
    </location>
</feature>
<keyword evidence="1" id="KW-0472">Membrane</keyword>
<sequence length="550" mass="62463">MSQQVKVLLLKYRWFILISVAAFAHRGLMFLNVVHILRNVLDDLEIFRHSSLICWQHLTIPALSEHLGKSILYLQQTPPIPNIILGLGVKVFGWPHGTTYFLIFFQTLLSIGTTLLLFNLLARVTGNKYFSCIVSLVFVLSTDLLVMEYNSCGQAFYENLAMFLLLLTVYYYGKVLHTGKPIYSVALGLTTGAMALTRASFSYFFVVPAFLLLPLVRAAQPKKSLHNIIIYFVCLFGTQFAWCAKNYAVYGTLNIAASSWAGHNFLSGIMSIGKGDLLKRSILAEEGKYPKWFIEMVRIKGLQSWPYTLDSKVEIYLPSQVQRDDKRIQVILQNSNRPQNSVAERVISDLYMRACVRFYLKNPRIAAAKFLASYKLFWQPMRNYSNKLVNPLFTYPNLVNNSFNLNQIIRASLSEGFCKNQFVYSTLVSEVLIGGRSACFFTVPALPVLMLGANIIAVHIIAPIILICSAISVLRGRKALFGREYFYLLGTLIYCILVMNLPDHGENMRFRLSVEPLIWLFSIFSSVILFQSGLSLSRKLQSYLKPLLRT</sequence>
<organism evidence="2 3">
    <name type="scientific">Candidatus Abyssobacteria bacterium SURF_17</name>
    <dbReference type="NCBI Taxonomy" id="2093361"/>
    <lineage>
        <taxon>Bacteria</taxon>
        <taxon>Pseudomonadati</taxon>
        <taxon>Candidatus Hydrogenedentota</taxon>
        <taxon>Candidatus Abyssobacteria</taxon>
    </lineage>
</organism>
<protein>
    <recommendedName>
        <fullName evidence="4">Glycosyltransferase RgtA/B/C/D-like domain-containing protein</fullName>
    </recommendedName>
</protein>
<feature type="transmembrane region" description="Helical" evidence="1">
    <location>
        <begin position="129"/>
        <end position="149"/>
    </location>
</feature>
<feature type="transmembrane region" description="Helical" evidence="1">
    <location>
        <begin position="449"/>
        <end position="473"/>
    </location>
</feature>
<keyword evidence="1" id="KW-0812">Transmembrane</keyword>
<feature type="transmembrane region" description="Helical" evidence="1">
    <location>
        <begin position="185"/>
        <end position="213"/>
    </location>
</feature>
<evidence type="ECO:0000313" key="2">
    <source>
        <dbReference type="EMBL" id="RJP71085.1"/>
    </source>
</evidence>
<reference evidence="2 3" key="1">
    <citation type="journal article" date="2017" name="ISME J.">
        <title>Energy and carbon metabolisms in a deep terrestrial subsurface fluid microbial community.</title>
        <authorList>
            <person name="Momper L."/>
            <person name="Jungbluth S.P."/>
            <person name="Lee M.D."/>
            <person name="Amend J.P."/>
        </authorList>
    </citation>
    <scope>NUCLEOTIDE SEQUENCE [LARGE SCALE GENOMIC DNA]</scope>
    <source>
        <strain evidence="2">SURF_17</strain>
    </source>
</reference>
<name>A0A419EZV2_9BACT</name>
<evidence type="ECO:0000256" key="1">
    <source>
        <dbReference type="SAM" id="Phobius"/>
    </source>
</evidence>
<feature type="transmembrane region" description="Helical" evidence="1">
    <location>
        <begin position="100"/>
        <end position="122"/>
    </location>
</feature>
<feature type="transmembrane region" description="Helical" evidence="1">
    <location>
        <begin position="155"/>
        <end position="173"/>
    </location>
</feature>
<feature type="transmembrane region" description="Helical" evidence="1">
    <location>
        <begin position="485"/>
        <end position="502"/>
    </location>
</feature>
<dbReference type="Proteomes" id="UP000285961">
    <property type="component" value="Unassembled WGS sequence"/>
</dbReference>
<dbReference type="EMBL" id="QZKI01000062">
    <property type="protein sequence ID" value="RJP71085.1"/>
    <property type="molecule type" value="Genomic_DNA"/>
</dbReference>
<feature type="transmembrane region" description="Helical" evidence="1">
    <location>
        <begin position="12"/>
        <end position="37"/>
    </location>
</feature>
<comment type="caution">
    <text evidence="2">The sequence shown here is derived from an EMBL/GenBank/DDBJ whole genome shotgun (WGS) entry which is preliminary data.</text>
</comment>
<accession>A0A419EZV2</accession>
<feature type="transmembrane region" description="Helical" evidence="1">
    <location>
        <begin position="517"/>
        <end position="536"/>
    </location>
</feature>
<dbReference type="AlphaFoldDB" id="A0A419EZV2"/>